<keyword evidence="1" id="KW-0175">Coiled coil</keyword>
<dbReference type="GeneID" id="126887508"/>
<feature type="coiled-coil region" evidence="1">
    <location>
        <begin position="8"/>
        <end position="77"/>
    </location>
</feature>
<sequence length="219" mass="26262">MDEMRGMVKEVTNGMREIANEMKEMRTERKELIKIIKDLTSEWKQSLEEVKEIRRENEVMKTKIRVLEYKLEAMEKKERRNNIIITGFETAGDTIELKEDIENQLQTFLGTKCEIKEITKLNKRMCKLELSTYGDKADIMKNKNKLRHIKGRKLFIDDDYTIQERKIQKQLREYANEQRQKGNVVKVKYQKIIINDEIWKWNMETGTIEKESNRANPKN</sequence>
<dbReference type="EnsemblMetazoa" id="XM_050655135.1">
    <property type="protein sequence ID" value="XP_050511092.1"/>
    <property type="gene ID" value="LOC126887508"/>
</dbReference>
<keyword evidence="3" id="KW-1185">Reference proteome</keyword>
<organism evidence="2 3">
    <name type="scientific">Diabrotica virgifera virgifera</name>
    <name type="common">western corn rootworm</name>
    <dbReference type="NCBI Taxonomy" id="50390"/>
    <lineage>
        <taxon>Eukaryota</taxon>
        <taxon>Metazoa</taxon>
        <taxon>Ecdysozoa</taxon>
        <taxon>Arthropoda</taxon>
        <taxon>Hexapoda</taxon>
        <taxon>Insecta</taxon>
        <taxon>Pterygota</taxon>
        <taxon>Neoptera</taxon>
        <taxon>Endopterygota</taxon>
        <taxon>Coleoptera</taxon>
        <taxon>Polyphaga</taxon>
        <taxon>Cucujiformia</taxon>
        <taxon>Chrysomeloidea</taxon>
        <taxon>Chrysomelidae</taxon>
        <taxon>Galerucinae</taxon>
        <taxon>Diabroticina</taxon>
        <taxon>Diabroticites</taxon>
        <taxon>Diabrotica</taxon>
    </lineage>
</organism>
<protein>
    <submittedName>
        <fullName evidence="2">Uncharacterized protein</fullName>
    </submittedName>
</protein>
<dbReference type="RefSeq" id="XP_050511092.1">
    <property type="nucleotide sequence ID" value="XM_050655135.1"/>
</dbReference>
<evidence type="ECO:0000313" key="3">
    <source>
        <dbReference type="Proteomes" id="UP001652700"/>
    </source>
</evidence>
<proteinExistence type="predicted"/>
<evidence type="ECO:0000256" key="1">
    <source>
        <dbReference type="SAM" id="Coils"/>
    </source>
</evidence>
<reference evidence="2" key="1">
    <citation type="submission" date="2025-05" db="UniProtKB">
        <authorList>
            <consortium name="EnsemblMetazoa"/>
        </authorList>
    </citation>
    <scope>IDENTIFICATION</scope>
</reference>
<evidence type="ECO:0000313" key="2">
    <source>
        <dbReference type="EnsemblMetazoa" id="XP_050511092.1"/>
    </source>
</evidence>
<name>A0ABM5KLL7_DIAVI</name>
<dbReference type="Proteomes" id="UP001652700">
    <property type="component" value="Unplaced"/>
</dbReference>
<accession>A0ABM5KLL7</accession>